<name>A0A3M2LNX2_9ACTN</name>
<dbReference type="Proteomes" id="UP000282674">
    <property type="component" value="Unassembled WGS sequence"/>
</dbReference>
<reference evidence="2 3" key="1">
    <citation type="submission" date="2018-10" db="EMBL/GenBank/DDBJ databases">
        <title>Isolation from soil.</title>
        <authorList>
            <person name="Hu J."/>
        </authorList>
    </citation>
    <scope>NUCLEOTIDE SEQUENCE [LARGE SCALE GENOMIC DNA]</scope>
    <source>
        <strain evidence="2 3">NEAU-Ht49</strain>
    </source>
</reference>
<keyword evidence="1" id="KW-1133">Transmembrane helix</keyword>
<evidence type="ECO:0000313" key="3">
    <source>
        <dbReference type="Proteomes" id="UP000282674"/>
    </source>
</evidence>
<evidence type="ECO:0000313" key="2">
    <source>
        <dbReference type="EMBL" id="RMI39052.1"/>
    </source>
</evidence>
<sequence>MNRIRIAAHGRIAYWGTRILPALILAPLLIGASLWGLTSTGDHGARGRFSPAPETAAHPRPSPCDLNGCGITAPTITPAYARTHLLTFAEMRETADIRYELKASDTNPRPPKNNDVLPSCDWSRKPLASNAKPGHVTYNRVFQSWWWQYPEWADTPKNKPPRYRAVETVITYTDPVQQETDWAGFAAITCKRPAHTTTTVRDGWRMYRRSQSIHCLNIHWRTGYCALIDDYFMRGNVILALEWDEAPDRHHHAQQTADRLATRILGKFNQEMP</sequence>
<proteinExistence type="predicted"/>
<accession>A0A3M2LNX2</accession>
<dbReference type="AlphaFoldDB" id="A0A3M2LNX2"/>
<keyword evidence="1" id="KW-0472">Membrane</keyword>
<evidence type="ECO:0000256" key="1">
    <source>
        <dbReference type="SAM" id="Phobius"/>
    </source>
</evidence>
<dbReference type="RefSeq" id="WP_122197980.1">
    <property type="nucleotide sequence ID" value="NZ_JBHSKC010000028.1"/>
</dbReference>
<gene>
    <name evidence="2" type="ORF">EBO15_30785</name>
</gene>
<comment type="caution">
    <text evidence="2">The sequence shown here is derived from an EMBL/GenBank/DDBJ whole genome shotgun (WGS) entry which is preliminary data.</text>
</comment>
<protein>
    <submittedName>
        <fullName evidence="2">Uncharacterized protein</fullName>
    </submittedName>
</protein>
<keyword evidence="1" id="KW-0812">Transmembrane</keyword>
<dbReference type="EMBL" id="RFFG01000074">
    <property type="protein sequence ID" value="RMI39052.1"/>
    <property type="molecule type" value="Genomic_DNA"/>
</dbReference>
<organism evidence="2 3">
    <name type="scientific">Actinomadura harenae</name>
    <dbReference type="NCBI Taxonomy" id="2483351"/>
    <lineage>
        <taxon>Bacteria</taxon>
        <taxon>Bacillati</taxon>
        <taxon>Actinomycetota</taxon>
        <taxon>Actinomycetes</taxon>
        <taxon>Streptosporangiales</taxon>
        <taxon>Thermomonosporaceae</taxon>
        <taxon>Actinomadura</taxon>
    </lineage>
</organism>
<feature type="transmembrane region" description="Helical" evidence="1">
    <location>
        <begin position="12"/>
        <end position="37"/>
    </location>
</feature>
<dbReference type="OrthoDB" id="9947195at2"/>
<keyword evidence="3" id="KW-1185">Reference proteome</keyword>